<evidence type="ECO:0000256" key="2">
    <source>
        <dbReference type="ARBA" id="ARBA00022475"/>
    </source>
</evidence>
<evidence type="ECO:0000313" key="11">
    <source>
        <dbReference type="EMBL" id="CAA9436308.1"/>
    </source>
</evidence>
<dbReference type="InterPro" id="IPR003439">
    <property type="entry name" value="ABC_transporter-like_ATP-bd"/>
</dbReference>
<evidence type="ECO:0000256" key="4">
    <source>
        <dbReference type="ARBA" id="ARBA00022737"/>
    </source>
</evidence>
<dbReference type="PROSITE" id="PS00211">
    <property type="entry name" value="ABC_TRANSPORTER_1"/>
    <property type="match status" value="2"/>
</dbReference>
<keyword evidence="5" id="KW-0547">Nucleotide-binding</keyword>
<evidence type="ECO:0000256" key="7">
    <source>
        <dbReference type="ARBA" id="ARBA00022967"/>
    </source>
</evidence>
<name>A0A6J4Q8Y7_9BACT</name>
<reference evidence="11" key="1">
    <citation type="submission" date="2020-02" db="EMBL/GenBank/DDBJ databases">
        <authorList>
            <person name="Meier V. D."/>
        </authorList>
    </citation>
    <scope>NUCLEOTIDE SEQUENCE</scope>
    <source>
        <strain evidence="11">AVDCRST_MAG64</strain>
    </source>
</reference>
<dbReference type="InterPro" id="IPR017871">
    <property type="entry name" value="ABC_transporter-like_CS"/>
</dbReference>
<dbReference type="SUPFAM" id="SSF52540">
    <property type="entry name" value="P-loop containing nucleoside triphosphate hydrolases"/>
    <property type="match status" value="2"/>
</dbReference>
<evidence type="ECO:0000256" key="9">
    <source>
        <dbReference type="SAM" id="MobiDB-lite"/>
    </source>
</evidence>
<dbReference type="InterPro" id="IPR050107">
    <property type="entry name" value="ABC_carbohydrate_import_ATPase"/>
</dbReference>
<feature type="domain" description="ABC transporter" evidence="10">
    <location>
        <begin position="9"/>
        <end position="250"/>
    </location>
</feature>
<keyword evidence="7" id="KW-1278">Translocase</keyword>
<dbReference type="InterPro" id="IPR003593">
    <property type="entry name" value="AAA+_ATPase"/>
</dbReference>
<dbReference type="EMBL" id="CADCUQ010000882">
    <property type="protein sequence ID" value="CAA9436308.1"/>
    <property type="molecule type" value="Genomic_DNA"/>
</dbReference>
<dbReference type="PANTHER" id="PTHR43790">
    <property type="entry name" value="CARBOHYDRATE TRANSPORT ATP-BINDING PROTEIN MG119-RELATED"/>
    <property type="match status" value="1"/>
</dbReference>
<feature type="domain" description="ABC transporter" evidence="10">
    <location>
        <begin position="262"/>
        <end position="513"/>
    </location>
</feature>
<dbReference type="CDD" id="cd03216">
    <property type="entry name" value="ABC_Carb_Monos_I"/>
    <property type="match status" value="1"/>
</dbReference>
<dbReference type="Pfam" id="PF00005">
    <property type="entry name" value="ABC_tran"/>
    <property type="match status" value="2"/>
</dbReference>
<keyword evidence="3" id="KW-0762">Sugar transport</keyword>
<dbReference type="PANTHER" id="PTHR43790:SF3">
    <property type="entry name" value="D-ALLOSE IMPORT ATP-BINDING PROTEIN ALSA-RELATED"/>
    <property type="match status" value="1"/>
</dbReference>
<dbReference type="GO" id="GO:0005524">
    <property type="term" value="F:ATP binding"/>
    <property type="evidence" value="ECO:0007669"/>
    <property type="project" value="UniProtKB-KW"/>
</dbReference>
<evidence type="ECO:0000256" key="8">
    <source>
        <dbReference type="ARBA" id="ARBA00023136"/>
    </source>
</evidence>
<evidence type="ECO:0000256" key="1">
    <source>
        <dbReference type="ARBA" id="ARBA00022448"/>
    </source>
</evidence>
<proteinExistence type="predicted"/>
<evidence type="ECO:0000256" key="5">
    <source>
        <dbReference type="ARBA" id="ARBA00022741"/>
    </source>
</evidence>
<dbReference type="InterPro" id="IPR027417">
    <property type="entry name" value="P-loop_NTPase"/>
</dbReference>
<organism evidence="11">
    <name type="scientific">uncultured Phycisphaerae bacterium</name>
    <dbReference type="NCBI Taxonomy" id="904963"/>
    <lineage>
        <taxon>Bacteria</taxon>
        <taxon>Pseudomonadati</taxon>
        <taxon>Planctomycetota</taxon>
        <taxon>Phycisphaerae</taxon>
        <taxon>environmental samples</taxon>
    </lineage>
</organism>
<keyword evidence="1" id="KW-0813">Transport</keyword>
<dbReference type="Gene3D" id="3.40.50.300">
    <property type="entry name" value="P-loop containing nucleotide triphosphate hydrolases"/>
    <property type="match status" value="2"/>
</dbReference>
<dbReference type="AlphaFoldDB" id="A0A6J4Q8Y7"/>
<gene>
    <name evidence="11" type="ORF">AVDCRST_MAG64-3855</name>
</gene>
<accession>A0A6J4Q8Y7</accession>
<keyword evidence="2" id="KW-1003">Cell membrane</keyword>
<keyword evidence="4" id="KW-0677">Repeat</keyword>
<feature type="region of interest" description="Disordered" evidence="9">
    <location>
        <begin position="521"/>
        <end position="545"/>
    </location>
</feature>
<dbReference type="CDD" id="cd03215">
    <property type="entry name" value="ABC_Carb_Monos_II"/>
    <property type="match status" value="1"/>
</dbReference>
<dbReference type="PROSITE" id="PS50893">
    <property type="entry name" value="ABC_TRANSPORTER_2"/>
    <property type="match status" value="2"/>
</dbReference>
<evidence type="ECO:0000256" key="3">
    <source>
        <dbReference type="ARBA" id="ARBA00022597"/>
    </source>
</evidence>
<sequence>MSSSAAPILEFRQIAKAFFGVPVLKGVSFAVPTGGVLGLVGENGAGKSTLMNILGGVLQPDGGEMLLAGEPYAPADARAAGARGVAFIHQELNLFPNLTVAENLHLPTFPTLRLGPVRLPLVDRTAMRRRAAALLAAVDLAVPPDALVERLSPGERQLVEIAKAVGADARLVIFDEPTTSLTAREADRLFALVARLRGRGVSMVYISHQLGDVRRLCDEVVVLRDGQVVGRDSRDAMPIDRMITLMVGRSIEQLYPARSAGPRDEVVLEARDVTRAGVLHGVSLSLRRGEVLGLSGLMGAGRTELARALFGLDRIDAGEVWLRGAPHRPTPAGSVRAGMAFLTEDRRAEGLMMDASIADNAAMVALPRFAATPFRWVRRRALRAAAAETTASVRLAGAAVGRQAGLSRQAARTLSGGNQQKVVLAKWLMNKPDVFLLDEPTRGVDVGAKHEIYRLVNALAEQGAGVLMISSELEELIGMCDRILVMSAGRLTGELHRAGGFDRAAILRAALGGGAGDQPGAAGAATATATATDRAGATEASATAG</sequence>
<evidence type="ECO:0000259" key="10">
    <source>
        <dbReference type="PROSITE" id="PS50893"/>
    </source>
</evidence>
<keyword evidence="8" id="KW-0472">Membrane</keyword>
<dbReference type="GO" id="GO:0016887">
    <property type="term" value="F:ATP hydrolysis activity"/>
    <property type="evidence" value="ECO:0007669"/>
    <property type="project" value="InterPro"/>
</dbReference>
<evidence type="ECO:0000256" key="6">
    <source>
        <dbReference type="ARBA" id="ARBA00022840"/>
    </source>
</evidence>
<protein>
    <submittedName>
        <fullName evidence="11">Ribose ABC transport system, ATP-binding protein RbsA</fullName>
    </submittedName>
</protein>
<dbReference type="SMART" id="SM00382">
    <property type="entry name" value="AAA"/>
    <property type="match status" value="2"/>
</dbReference>
<keyword evidence="6 11" id="KW-0067">ATP-binding</keyword>